<proteinExistence type="predicted"/>
<accession>A0A2M7SA55</accession>
<dbReference type="InterPro" id="IPR036526">
    <property type="entry name" value="C-N_Hydrolase_sf"/>
</dbReference>
<dbReference type="PROSITE" id="PS50263">
    <property type="entry name" value="CN_HYDROLASE"/>
    <property type="match status" value="1"/>
</dbReference>
<sequence length="200" mass="22563">MRLRVAGAQIPVTGEIGMNLKAIRRAIKYAKSRRADILLTPEGSLSGYTHKFNPDEVRNALREITTGAREKRLGLALGTCFVEDNGKCYNQIRFYSPKGGYLGFHSKILRCGSVFGKPEGEIRHYAARPLRTFRFKNIIITNRGQTLNKGIILLTSPVHSDTELKQPSLLLFSIVVPYTARHNLTFLLKYGIIKIRNCEE</sequence>
<evidence type="ECO:0000313" key="3">
    <source>
        <dbReference type="Proteomes" id="UP000229307"/>
    </source>
</evidence>
<dbReference type="EMBL" id="PFMR01000189">
    <property type="protein sequence ID" value="PIZ16412.1"/>
    <property type="molecule type" value="Genomic_DNA"/>
</dbReference>
<protein>
    <recommendedName>
        <fullName evidence="1">CN hydrolase domain-containing protein</fullName>
    </recommendedName>
</protein>
<name>A0A2M7SA55_9BACT</name>
<dbReference type="InterPro" id="IPR003010">
    <property type="entry name" value="C-N_Hydrolase"/>
</dbReference>
<comment type="caution">
    <text evidence="2">The sequence shown here is derived from an EMBL/GenBank/DDBJ whole genome shotgun (WGS) entry which is preliminary data.</text>
</comment>
<evidence type="ECO:0000259" key="1">
    <source>
        <dbReference type="PROSITE" id="PS50263"/>
    </source>
</evidence>
<dbReference type="Proteomes" id="UP000229307">
    <property type="component" value="Unassembled WGS sequence"/>
</dbReference>
<dbReference type="Pfam" id="PF00795">
    <property type="entry name" value="CN_hydrolase"/>
    <property type="match status" value="1"/>
</dbReference>
<evidence type="ECO:0000313" key="2">
    <source>
        <dbReference type="EMBL" id="PIZ16412.1"/>
    </source>
</evidence>
<dbReference type="Gene3D" id="3.60.110.10">
    <property type="entry name" value="Carbon-nitrogen hydrolase"/>
    <property type="match status" value="1"/>
</dbReference>
<gene>
    <name evidence="2" type="ORF">COY52_07145</name>
</gene>
<reference evidence="3" key="1">
    <citation type="submission" date="2017-09" db="EMBL/GenBank/DDBJ databases">
        <title>Depth-based differentiation of microbial function through sediment-hosted aquifers and enrichment of novel symbionts in the deep terrestrial subsurface.</title>
        <authorList>
            <person name="Probst A.J."/>
            <person name="Ladd B."/>
            <person name="Jarett J.K."/>
            <person name="Geller-Mcgrath D.E."/>
            <person name="Sieber C.M.K."/>
            <person name="Emerson J.B."/>
            <person name="Anantharaman K."/>
            <person name="Thomas B.C."/>
            <person name="Malmstrom R."/>
            <person name="Stieglmeier M."/>
            <person name="Klingl A."/>
            <person name="Woyke T."/>
            <person name="Ryan C.M."/>
            <person name="Banfield J.F."/>
        </authorList>
    </citation>
    <scope>NUCLEOTIDE SEQUENCE [LARGE SCALE GENOMIC DNA]</scope>
</reference>
<organism evidence="2 3">
    <name type="scientific">Candidatus Desantisbacteria bacterium CG_4_10_14_0_8_um_filter_48_22</name>
    <dbReference type="NCBI Taxonomy" id="1974543"/>
    <lineage>
        <taxon>Bacteria</taxon>
        <taxon>Candidatus Desantisiibacteriota</taxon>
    </lineage>
</organism>
<dbReference type="SUPFAM" id="SSF56317">
    <property type="entry name" value="Carbon-nitrogen hydrolase"/>
    <property type="match status" value="1"/>
</dbReference>
<dbReference type="AlphaFoldDB" id="A0A2M7SA55"/>
<feature type="domain" description="CN hydrolase" evidence="1">
    <location>
        <begin position="1"/>
        <end position="200"/>
    </location>
</feature>